<protein>
    <submittedName>
        <fullName evidence="2">Uncharacterized protein</fullName>
    </submittedName>
</protein>
<name>A0A2T0N3H2_9ACTN</name>
<reference evidence="2 3" key="1">
    <citation type="submission" date="2018-03" db="EMBL/GenBank/DDBJ databases">
        <title>Genomic Encyclopedia of Type Strains, Phase III (KMG-III): the genomes of soil and plant-associated and newly described type strains.</title>
        <authorList>
            <person name="Whitman W."/>
        </authorList>
    </citation>
    <scope>NUCLEOTIDE SEQUENCE [LARGE SCALE GENOMIC DNA]</scope>
    <source>
        <strain evidence="2 3">CGMCC 4.7104</strain>
    </source>
</reference>
<evidence type="ECO:0000256" key="1">
    <source>
        <dbReference type="SAM" id="Phobius"/>
    </source>
</evidence>
<dbReference type="Proteomes" id="UP000238312">
    <property type="component" value="Unassembled WGS sequence"/>
</dbReference>
<dbReference type="NCBIfam" id="NF046119">
    <property type="entry name" value="memb_SCO4225"/>
    <property type="match status" value="1"/>
</dbReference>
<keyword evidence="3" id="KW-1185">Reference proteome</keyword>
<dbReference type="AlphaFoldDB" id="A0A2T0N3H2"/>
<organism evidence="2 3">
    <name type="scientific">Nonomuraea fuscirosea</name>
    <dbReference type="NCBI Taxonomy" id="1291556"/>
    <lineage>
        <taxon>Bacteria</taxon>
        <taxon>Bacillati</taxon>
        <taxon>Actinomycetota</taxon>
        <taxon>Actinomycetes</taxon>
        <taxon>Streptosporangiales</taxon>
        <taxon>Streptosporangiaceae</taxon>
        <taxon>Nonomuraea</taxon>
    </lineage>
</organism>
<comment type="caution">
    <text evidence="2">The sequence shown here is derived from an EMBL/GenBank/DDBJ whole genome shotgun (WGS) entry which is preliminary data.</text>
</comment>
<dbReference type="InterPro" id="IPR057702">
    <property type="entry name" value="DUF7942"/>
</dbReference>
<dbReference type="RefSeq" id="WP_245955810.1">
    <property type="nucleotide sequence ID" value="NZ_JBFAIB010000008.1"/>
</dbReference>
<sequence length="110" mass="11971">MTSLREYVSRYDRGRRGLAIAGAYALLVLLVAAYVEISTRLAADSQGLEGIYLFIVTAPSSLLVMLLPVAGVLPSEVYLALLVGVGLLQAWVLWLLTRGRRVAHHPRQPG</sequence>
<evidence type="ECO:0000313" key="3">
    <source>
        <dbReference type="Proteomes" id="UP000238312"/>
    </source>
</evidence>
<evidence type="ECO:0000313" key="2">
    <source>
        <dbReference type="EMBL" id="PRX66688.1"/>
    </source>
</evidence>
<dbReference type="EMBL" id="PVNG01000005">
    <property type="protein sequence ID" value="PRX66688.1"/>
    <property type="molecule type" value="Genomic_DNA"/>
</dbReference>
<keyword evidence="1" id="KW-1133">Transmembrane helix</keyword>
<feature type="transmembrane region" description="Helical" evidence="1">
    <location>
        <begin position="51"/>
        <end position="71"/>
    </location>
</feature>
<feature type="transmembrane region" description="Helical" evidence="1">
    <location>
        <begin position="20"/>
        <end position="39"/>
    </location>
</feature>
<dbReference type="Pfam" id="PF25637">
    <property type="entry name" value="DUF7942"/>
    <property type="match status" value="1"/>
</dbReference>
<accession>A0A2T0N3H2</accession>
<proteinExistence type="predicted"/>
<keyword evidence="1" id="KW-0812">Transmembrane</keyword>
<feature type="transmembrane region" description="Helical" evidence="1">
    <location>
        <begin position="77"/>
        <end position="97"/>
    </location>
</feature>
<keyword evidence="1" id="KW-0472">Membrane</keyword>
<gene>
    <name evidence="2" type="ORF">B0I32_105128</name>
</gene>